<proteinExistence type="predicted"/>
<sequence>MPRRPLRRDNQKVEFQEERKKGGNPSPVSLKSPLHLRGNHRRGGKGREREGGREREREEIETRSPAAPWFDRRERTSNQSDGIRLTLTDRNVPSAERLDSQLWPWTGSRTSRMESRTHSSGRRVHGGDFRCVWVQVGKGGMDGMAWSGRVVPNRKRLVSRCTFPPSFLARTHHHARCLDTGQPDHRSLRDSKLGMVGRKAVPYRQ</sequence>
<organism evidence="1 2">
    <name type="scientific">Violaceomyces palustris</name>
    <dbReference type="NCBI Taxonomy" id="1673888"/>
    <lineage>
        <taxon>Eukaryota</taxon>
        <taxon>Fungi</taxon>
        <taxon>Dikarya</taxon>
        <taxon>Basidiomycota</taxon>
        <taxon>Ustilaginomycotina</taxon>
        <taxon>Ustilaginomycetes</taxon>
        <taxon>Violaceomycetales</taxon>
        <taxon>Violaceomycetaceae</taxon>
        <taxon>Violaceomyces</taxon>
    </lineage>
</organism>
<keyword evidence="2" id="KW-1185">Reference proteome</keyword>
<evidence type="ECO:0000313" key="2">
    <source>
        <dbReference type="Proteomes" id="UP000245626"/>
    </source>
</evidence>
<protein>
    <submittedName>
        <fullName evidence="1">Uncharacterized protein</fullName>
    </submittedName>
</protein>
<name>A0ACD0NWY2_9BASI</name>
<dbReference type="Proteomes" id="UP000245626">
    <property type="component" value="Unassembled WGS sequence"/>
</dbReference>
<reference evidence="1 2" key="1">
    <citation type="journal article" date="2018" name="Mol. Biol. Evol.">
        <title>Broad Genomic Sampling Reveals a Smut Pathogenic Ancestry of the Fungal Clade Ustilaginomycotina.</title>
        <authorList>
            <person name="Kijpornyongpan T."/>
            <person name="Mondo S.J."/>
            <person name="Barry K."/>
            <person name="Sandor L."/>
            <person name="Lee J."/>
            <person name="Lipzen A."/>
            <person name="Pangilinan J."/>
            <person name="LaButti K."/>
            <person name="Hainaut M."/>
            <person name="Henrissat B."/>
            <person name="Grigoriev I.V."/>
            <person name="Spatafora J.W."/>
            <person name="Aime M.C."/>
        </authorList>
    </citation>
    <scope>NUCLEOTIDE SEQUENCE [LARGE SCALE GENOMIC DNA]</scope>
    <source>
        <strain evidence="1 2">SA 807</strain>
    </source>
</reference>
<dbReference type="EMBL" id="KZ819947">
    <property type="protein sequence ID" value="PWN50296.1"/>
    <property type="molecule type" value="Genomic_DNA"/>
</dbReference>
<gene>
    <name evidence="1" type="ORF">IE53DRAFT_102482</name>
</gene>
<accession>A0ACD0NWY2</accession>
<evidence type="ECO:0000313" key="1">
    <source>
        <dbReference type="EMBL" id="PWN50296.1"/>
    </source>
</evidence>